<dbReference type="AlphaFoldDB" id="A0A9D4K3X3"/>
<reference evidence="2" key="2">
    <citation type="submission" date="2020-11" db="EMBL/GenBank/DDBJ databases">
        <authorList>
            <person name="McCartney M.A."/>
            <person name="Auch B."/>
            <person name="Kono T."/>
            <person name="Mallez S."/>
            <person name="Becker A."/>
            <person name="Gohl D.M."/>
            <person name="Silverstein K.A.T."/>
            <person name="Koren S."/>
            <person name="Bechman K.B."/>
            <person name="Herman A."/>
            <person name="Abrahante J.E."/>
            <person name="Garbe J."/>
        </authorList>
    </citation>
    <scope>NUCLEOTIDE SEQUENCE</scope>
    <source>
        <strain evidence="2">Duluth1</strain>
        <tissue evidence="2">Whole animal</tissue>
    </source>
</reference>
<dbReference type="Proteomes" id="UP000828390">
    <property type="component" value="Unassembled WGS sequence"/>
</dbReference>
<feature type="region of interest" description="Disordered" evidence="1">
    <location>
        <begin position="1"/>
        <end position="29"/>
    </location>
</feature>
<keyword evidence="3" id="KW-1185">Reference proteome</keyword>
<dbReference type="EMBL" id="JAIWYP010000004">
    <property type="protein sequence ID" value="KAH3832535.1"/>
    <property type="molecule type" value="Genomic_DNA"/>
</dbReference>
<feature type="compositionally biased region" description="Basic and acidic residues" evidence="1">
    <location>
        <begin position="61"/>
        <end position="73"/>
    </location>
</feature>
<reference evidence="2" key="1">
    <citation type="journal article" date="2019" name="bioRxiv">
        <title>The Genome of the Zebra Mussel, Dreissena polymorpha: A Resource for Invasive Species Research.</title>
        <authorList>
            <person name="McCartney M.A."/>
            <person name="Auch B."/>
            <person name="Kono T."/>
            <person name="Mallez S."/>
            <person name="Zhang Y."/>
            <person name="Obille A."/>
            <person name="Becker A."/>
            <person name="Abrahante J.E."/>
            <person name="Garbe J."/>
            <person name="Badalamenti J.P."/>
            <person name="Herman A."/>
            <person name="Mangelson H."/>
            <person name="Liachko I."/>
            <person name="Sullivan S."/>
            <person name="Sone E.D."/>
            <person name="Koren S."/>
            <person name="Silverstein K.A.T."/>
            <person name="Beckman K.B."/>
            <person name="Gohl D.M."/>
        </authorList>
    </citation>
    <scope>NUCLEOTIDE SEQUENCE</scope>
    <source>
        <strain evidence="2">Duluth1</strain>
        <tissue evidence="2">Whole animal</tissue>
    </source>
</reference>
<evidence type="ECO:0000313" key="3">
    <source>
        <dbReference type="Proteomes" id="UP000828390"/>
    </source>
</evidence>
<comment type="caution">
    <text evidence="2">The sequence shown here is derived from an EMBL/GenBank/DDBJ whole genome shotgun (WGS) entry which is preliminary data.</text>
</comment>
<feature type="compositionally biased region" description="Basic and acidic residues" evidence="1">
    <location>
        <begin position="1"/>
        <end position="23"/>
    </location>
</feature>
<evidence type="ECO:0000313" key="2">
    <source>
        <dbReference type="EMBL" id="KAH3832535.1"/>
    </source>
</evidence>
<gene>
    <name evidence="2" type="ORF">DPMN_105825</name>
</gene>
<sequence length="104" mass="12294">MHEQIAYLRRAENNRKDRKEISRKQSNVTANPFLFTKNLRGDKRLGRLDCPRQENRGYLRNVHFDENREHDLGDPNTLMSSDHQRMSTTMPSRSCRKSETSSET</sequence>
<evidence type="ECO:0000256" key="1">
    <source>
        <dbReference type="SAM" id="MobiDB-lite"/>
    </source>
</evidence>
<name>A0A9D4K3X3_DREPO</name>
<proteinExistence type="predicted"/>
<accession>A0A9D4K3X3</accession>
<protein>
    <submittedName>
        <fullName evidence="2">Uncharacterized protein</fullName>
    </submittedName>
</protein>
<feature type="region of interest" description="Disordered" evidence="1">
    <location>
        <begin position="61"/>
        <end position="104"/>
    </location>
</feature>
<feature type="compositionally biased region" description="Polar residues" evidence="1">
    <location>
        <begin position="77"/>
        <end position="92"/>
    </location>
</feature>
<organism evidence="2 3">
    <name type="scientific">Dreissena polymorpha</name>
    <name type="common">Zebra mussel</name>
    <name type="synonym">Mytilus polymorpha</name>
    <dbReference type="NCBI Taxonomy" id="45954"/>
    <lineage>
        <taxon>Eukaryota</taxon>
        <taxon>Metazoa</taxon>
        <taxon>Spiralia</taxon>
        <taxon>Lophotrochozoa</taxon>
        <taxon>Mollusca</taxon>
        <taxon>Bivalvia</taxon>
        <taxon>Autobranchia</taxon>
        <taxon>Heteroconchia</taxon>
        <taxon>Euheterodonta</taxon>
        <taxon>Imparidentia</taxon>
        <taxon>Neoheterodontei</taxon>
        <taxon>Myida</taxon>
        <taxon>Dreissenoidea</taxon>
        <taxon>Dreissenidae</taxon>
        <taxon>Dreissena</taxon>
    </lineage>
</organism>